<dbReference type="EMBL" id="JANKHO010000005">
    <property type="protein sequence ID" value="KAJ3517978.1"/>
    <property type="molecule type" value="Genomic_DNA"/>
</dbReference>
<evidence type="ECO:0000256" key="1">
    <source>
        <dbReference type="SAM" id="MobiDB-lite"/>
    </source>
</evidence>
<proteinExistence type="predicted"/>
<evidence type="ECO:0000313" key="3">
    <source>
        <dbReference type="Proteomes" id="UP001148786"/>
    </source>
</evidence>
<organism evidence="2 3">
    <name type="scientific">Agrocybe chaxingu</name>
    <dbReference type="NCBI Taxonomy" id="84603"/>
    <lineage>
        <taxon>Eukaryota</taxon>
        <taxon>Fungi</taxon>
        <taxon>Dikarya</taxon>
        <taxon>Basidiomycota</taxon>
        <taxon>Agaricomycotina</taxon>
        <taxon>Agaricomycetes</taxon>
        <taxon>Agaricomycetidae</taxon>
        <taxon>Agaricales</taxon>
        <taxon>Agaricineae</taxon>
        <taxon>Strophariaceae</taxon>
        <taxon>Agrocybe</taxon>
    </lineage>
</organism>
<dbReference type="Proteomes" id="UP001148786">
    <property type="component" value="Unassembled WGS sequence"/>
</dbReference>
<feature type="region of interest" description="Disordered" evidence="1">
    <location>
        <begin position="15"/>
        <end position="35"/>
    </location>
</feature>
<accession>A0A9W8N2R2</accession>
<sequence>MEAYFPVVARQQTLKPSASKLKKEDTGEDRGSCSPYEVADGELGVAETKCSSSTITKRLLATLSDESNPITHSDIRLRSGATADHIVSFASGHQVAEERVNQRLYLTARERKLSVQREAFSSRSGPSVFKDVKIYIDGYLESTTDIEIKRLVSEGGGQAVQSNRVGMYAYHYFKRSERLEDPPASQPEDKEEAPCCAARMGPR</sequence>
<comment type="caution">
    <text evidence="2">The sequence shown here is derived from an EMBL/GenBank/DDBJ whole genome shotgun (WGS) entry which is preliminary data.</text>
</comment>
<feature type="compositionally biased region" description="Basic and acidic residues" evidence="1">
    <location>
        <begin position="21"/>
        <end position="31"/>
    </location>
</feature>
<dbReference type="OrthoDB" id="427711at2759"/>
<name>A0A9W8N2R2_9AGAR</name>
<evidence type="ECO:0008006" key="4">
    <source>
        <dbReference type="Google" id="ProtNLM"/>
    </source>
</evidence>
<reference evidence="2" key="1">
    <citation type="submission" date="2022-07" db="EMBL/GenBank/DDBJ databases">
        <title>Genome Sequence of Agrocybe chaxingu.</title>
        <authorList>
            <person name="Buettner E."/>
        </authorList>
    </citation>
    <scope>NUCLEOTIDE SEQUENCE</scope>
    <source>
        <strain evidence="2">MP-N11</strain>
    </source>
</reference>
<evidence type="ECO:0000313" key="2">
    <source>
        <dbReference type="EMBL" id="KAJ3517978.1"/>
    </source>
</evidence>
<dbReference type="AlphaFoldDB" id="A0A9W8N2R2"/>
<keyword evidence="3" id="KW-1185">Reference proteome</keyword>
<gene>
    <name evidence="2" type="ORF">NLJ89_g159</name>
</gene>
<feature type="region of interest" description="Disordered" evidence="1">
    <location>
        <begin position="178"/>
        <end position="203"/>
    </location>
</feature>
<protein>
    <recommendedName>
        <fullName evidence="4">BRCT domain-containing protein</fullName>
    </recommendedName>
</protein>